<proteinExistence type="predicted"/>
<reference evidence="2" key="1">
    <citation type="journal article" date="2015" name="Nature">
        <title>Complex archaea that bridge the gap between prokaryotes and eukaryotes.</title>
        <authorList>
            <person name="Spang A."/>
            <person name="Saw J.H."/>
            <person name="Jorgensen S.L."/>
            <person name="Zaremba-Niedzwiedzka K."/>
            <person name="Martijn J."/>
            <person name="Lind A.E."/>
            <person name="van Eijk R."/>
            <person name="Schleper C."/>
            <person name="Guy L."/>
            <person name="Ettema T.J."/>
        </authorList>
    </citation>
    <scope>NUCLEOTIDE SEQUENCE</scope>
</reference>
<accession>A0A0F9JWL7</accession>
<gene>
    <name evidence="2" type="ORF">LCGC14_1402610</name>
</gene>
<organism evidence="2">
    <name type="scientific">marine sediment metagenome</name>
    <dbReference type="NCBI Taxonomy" id="412755"/>
    <lineage>
        <taxon>unclassified sequences</taxon>
        <taxon>metagenomes</taxon>
        <taxon>ecological metagenomes</taxon>
    </lineage>
</organism>
<name>A0A0F9JWL7_9ZZZZ</name>
<protein>
    <submittedName>
        <fullName evidence="2">Uncharacterized protein</fullName>
    </submittedName>
</protein>
<dbReference type="AlphaFoldDB" id="A0A0F9JWL7"/>
<evidence type="ECO:0000256" key="1">
    <source>
        <dbReference type="SAM" id="MobiDB-lite"/>
    </source>
</evidence>
<comment type="caution">
    <text evidence="2">The sequence shown here is derived from an EMBL/GenBank/DDBJ whole genome shotgun (WGS) entry which is preliminary data.</text>
</comment>
<dbReference type="EMBL" id="LAZR01009176">
    <property type="protein sequence ID" value="KKM74219.1"/>
    <property type="molecule type" value="Genomic_DNA"/>
</dbReference>
<sequence>MVFKKKSLTELKKEIAEQKRKISGEDISSKELSERSKLNKELFELRNRKLIKAGEKAKRLSKRFGRGILKAGQKATPLIKKQIKLIRDQQLRDEAIERKLSKRKKPKKQKKSKGFNVFDNLDF</sequence>
<feature type="compositionally biased region" description="Basic residues" evidence="1">
    <location>
        <begin position="100"/>
        <end position="113"/>
    </location>
</feature>
<evidence type="ECO:0000313" key="2">
    <source>
        <dbReference type="EMBL" id="KKM74219.1"/>
    </source>
</evidence>
<feature type="region of interest" description="Disordered" evidence="1">
    <location>
        <begin position="98"/>
        <end position="123"/>
    </location>
</feature>